<comment type="catalytic activity">
    <reaction evidence="1 7">
        <text>a ribonucleoside 5'-phosphate + H2O = a ribonucleoside + phosphate</text>
        <dbReference type="Rhea" id="RHEA:12484"/>
        <dbReference type="ChEBI" id="CHEBI:15377"/>
        <dbReference type="ChEBI" id="CHEBI:18254"/>
        <dbReference type="ChEBI" id="CHEBI:43474"/>
        <dbReference type="ChEBI" id="CHEBI:58043"/>
        <dbReference type="EC" id="3.1.3.5"/>
    </reaction>
</comment>
<feature type="binding site" evidence="7">
    <location>
        <position position="8"/>
    </location>
    <ligand>
        <name>a divalent metal cation</name>
        <dbReference type="ChEBI" id="CHEBI:60240"/>
    </ligand>
</feature>
<comment type="cofactor">
    <cofactor evidence="7">
        <name>a divalent metal cation</name>
        <dbReference type="ChEBI" id="CHEBI:60240"/>
    </cofactor>
    <text evidence="7">Binds 1 divalent metal cation per subunit.</text>
</comment>
<evidence type="ECO:0000256" key="4">
    <source>
        <dbReference type="ARBA" id="ARBA00022723"/>
    </source>
</evidence>
<protein>
    <recommendedName>
        <fullName evidence="7">5'-nucleotidase SurE</fullName>
        <ecNumber evidence="7">3.1.3.5</ecNumber>
    </recommendedName>
    <alternativeName>
        <fullName evidence="7">Nucleoside 5'-monophosphate phosphohydrolase</fullName>
    </alternativeName>
</protein>
<dbReference type="HAMAP" id="MF_00060">
    <property type="entry name" value="SurE"/>
    <property type="match status" value="1"/>
</dbReference>
<feature type="binding site" evidence="7">
    <location>
        <position position="40"/>
    </location>
    <ligand>
        <name>a divalent metal cation</name>
        <dbReference type="ChEBI" id="CHEBI:60240"/>
    </ligand>
</feature>
<sequence>MRILVTNDDGVHAPGIEILEAIARELSDDVWIVGPAEEQSGAGHSLTLADPVRIRQLSDRRYAVRGTPTDSVMLGIGIVLKDLRPDLVLSGVNRGANLAEDVTYSGTVSAAMEGTLAGIPSIALSQTFWHQEGEFEPFACARAWGASVVRALLKSGWPKGVLINVNFPPIGPSEVRGVRVTEQGFHDYGRLIIEERQDMRGTPYYWFGLGPDATQPGHETDLKAIREGYISVTPLHLDLTHYPTIAGLRDALADFAAPGKAG</sequence>
<dbReference type="NCBIfam" id="TIGR00087">
    <property type="entry name" value="surE"/>
    <property type="match status" value="1"/>
</dbReference>
<evidence type="ECO:0000256" key="5">
    <source>
        <dbReference type="ARBA" id="ARBA00022741"/>
    </source>
</evidence>
<keyword evidence="5 7" id="KW-0547">Nucleotide-binding</keyword>
<dbReference type="Pfam" id="PF01975">
    <property type="entry name" value="SurE"/>
    <property type="match status" value="1"/>
</dbReference>
<keyword evidence="3 7" id="KW-0963">Cytoplasm</keyword>
<feature type="domain" description="Survival protein SurE-like phosphatase/nucleotidase" evidence="8">
    <location>
        <begin position="3"/>
        <end position="188"/>
    </location>
</feature>
<evidence type="ECO:0000256" key="2">
    <source>
        <dbReference type="ARBA" id="ARBA00011062"/>
    </source>
</evidence>
<proteinExistence type="inferred from homology"/>
<dbReference type="Proteomes" id="UP001595615">
    <property type="component" value="Unassembled WGS sequence"/>
</dbReference>
<dbReference type="InterPro" id="IPR036523">
    <property type="entry name" value="SurE-like_sf"/>
</dbReference>
<dbReference type="EMBL" id="JBHRXV010000004">
    <property type="protein sequence ID" value="MFC3711977.1"/>
    <property type="molecule type" value="Genomic_DNA"/>
</dbReference>
<feature type="binding site" evidence="7">
    <location>
        <position position="93"/>
    </location>
    <ligand>
        <name>a divalent metal cation</name>
        <dbReference type="ChEBI" id="CHEBI:60240"/>
    </ligand>
</feature>
<accession>A0ABV7X9L3</accession>
<dbReference type="PANTHER" id="PTHR30457">
    <property type="entry name" value="5'-NUCLEOTIDASE SURE"/>
    <property type="match status" value="1"/>
</dbReference>
<dbReference type="RefSeq" id="WP_380857979.1">
    <property type="nucleotide sequence ID" value="NZ_JBHRXV010000004.1"/>
</dbReference>
<comment type="function">
    <text evidence="7">Nucleotidase that shows phosphatase activity on nucleoside 5'-monophosphates.</text>
</comment>
<dbReference type="Gene3D" id="3.40.1210.10">
    <property type="entry name" value="Survival protein SurE-like phosphatase/nucleotidase"/>
    <property type="match status" value="1"/>
</dbReference>
<dbReference type="PANTHER" id="PTHR30457:SF12">
    <property type="entry name" value="5'_3'-NUCLEOTIDASE SURE"/>
    <property type="match status" value="1"/>
</dbReference>
<evidence type="ECO:0000259" key="8">
    <source>
        <dbReference type="Pfam" id="PF01975"/>
    </source>
</evidence>
<keyword evidence="4 7" id="KW-0479">Metal-binding</keyword>
<comment type="similarity">
    <text evidence="2 7">Belongs to the SurE nucleotidase family.</text>
</comment>
<evidence type="ECO:0000313" key="10">
    <source>
        <dbReference type="Proteomes" id="UP001595615"/>
    </source>
</evidence>
<dbReference type="GO" id="GO:0008254">
    <property type="term" value="F:3'-nucleotidase activity"/>
    <property type="evidence" value="ECO:0007669"/>
    <property type="project" value="UniProtKB-EC"/>
</dbReference>
<comment type="caution">
    <text evidence="9">The sequence shown here is derived from an EMBL/GenBank/DDBJ whole genome shotgun (WGS) entry which is preliminary data.</text>
</comment>
<keyword evidence="10" id="KW-1185">Reference proteome</keyword>
<dbReference type="InterPro" id="IPR030048">
    <property type="entry name" value="SurE"/>
</dbReference>
<comment type="subcellular location">
    <subcellularLocation>
        <location evidence="7">Cytoplasm</location>
    </subcellularLocation>
</comment>
<evidence type="ECO:0000313" key="9">
    <source>
        <dbReference type="EMBL" id="MFC3711977.1"/>
    </source>
</evidence>
<keyword evidence="6 7" id="KW-0378">Hydrolase</keyword>
<evidence type="ECO:0000256" key="6">
    <source>
        <dbReference type="ARBA" id="ARBA00022801"/>
    </source>
</evidence>
<dbReference type="EC" id="3.1.3.5" evidence="7"/>
<name>A0ABV7X9L3_9SPHN</name>
<dbReference type="InterPro" id="IPR002828">
    <property type="entry name" value="SurE-like_Pase/nucleotidase"/>
</dbReference>
<gene>
    <name evidence="7 9" type="primary">surE</name>
    <name evidence="9" type="ORF">ACFOMD_05310</name>
</gene>
<dbReference type="NCBIfam" id="NF001490">
    <property type="entry name" value="PRK00346.1-4"/>
    <property type="match status" value="1"/>
</dbReference>
<feature type="binding site" evidence="7">
    <location>
        <position position="9"/>
    </location>
    <ligand>
        <name>a divalent metal cation</name>
        <dbReference type="ChEBI" id="CHEBI:60240"/>
    </ligand>
</feature>
<evidence type="ECO:0000256" key="7">
    <source>
        <dbReference type="HAMAP-Rule" id="MF_00060"/>
    </source>
</evidence>
<organism evidence="9 10">
    <name type="scientific">Sphingoaurantiacus capsulatus</name>
    <dbReference type="NCBI Taxonomy" id="1771310"/>
    <lineage>
        <taxon>Bacteria</taxon>
        <taxon>Pseudomonadati</taxon>
        <taxon>Pseudomonadota</taxon>
        <taxon>Alphaproteobacteria</taxon>
        <taxon>Sphingomonadales</taxon>
        <taxon>Sphingosinicellaceae</taxon>
        <taxon>Sphingoaurantiacus</taxon>
    </lineage>
</organism>
<dbReference type="SUPFAM" id="SSF64167">
    <property type="entry name" value="SurE-like"/>
    <property type="match status" value="1"/>
</dbReference>
<reference evidence="10" key="1">
    <citation type="journal article" date="2019" name="Int. J. Syst. Evol. Microbiol.">
        <title>The Global Catalogue of Microorganisms (GCM) 10K type strain sequencing project: providing services to taxonomists for standard genome sequencing and annotation.</title>
        <authorList>
            <consortium name="The Broad Institute Genomics Platform"/>
            <consortium name="The Broad Institute Genome Sequencing Center for Infectious Disease"/>
            <person name="Wu L."/>
            <person name="Ma J."/>
        </authorList>
    </citation>
    <scope>NUCLEOTIDE SEQUENCE [LARGE SCALE GENOMIC DNA]</scope>
    <source>
        <strain evidence="10">KCTC 42644</strain>
    </source>
</reference>
<evidence type="ECO:0000256" key="1">
    <source>
        <dbReference type="ARBA" id="ARBA00000815"/>
    </source>
</evidence>
<evidence type="ECO:0000256" key="3">
    <source>
        <dbReference type="ARBA" id="ARBA00022490"/>
    </source>
</evidence>